<reference evidence="5" key="1">
    <citation type="submission" date="2023-09" db="UniProtKB">
        <authorList>
            <consortium name="Ensembl"/>
        </authorList>
    </citation>
    <scope>IDENTIFICATION</scope>
</reference>
<feature type="domain" description="THD" evidence="4">
    <location>
        <begin position="146"/>
        <end position="262"/>
    </location>
</feature>
<dbReference type="Gene3D" id="2.60.120.40">
    <property type="match status" value="1"/>
</dbReference>
<feature type="compositionally biased region" description="Polar residues" evidence="2">
    <location>
        <begin position="118"/>
        <end position="142"/>
    </location>
</feature>
<dbReference type="Ensembl" id="ENSPNYT00000025271.1">
    <property type="protein sequence ID" value="ENSPNYP00000024667.1"/>
    <property type="gene ID" value="ENSPNYG00000018635.1"/>
</dbReference>
<evidence type="ECO:0000256" key="3">
    <source>
        <dbReference type="SAM" id="Phobius"/>
    </source>
</evidence>
<name>A0A3B4GNI0_9CICH</name>
<evidence type="ECO:0000256" key="1">
    <source>
        <dbReference type="ARBA" id="ARBA00008670"/>
    </source>
</evidence>
<keyword evidence="3" id="KW-0812">Transmembrane</keyword>
<evidence type="ECO:0000259" key="4">
    <source>
        <dbReference type="PROSITE" id="PS50049"/>
    </source>
</evidence>
<dbReference type="InterPro" id="IPR006052">
    <property type="entry name" value="TNF_dom"/>
</dbReference>
<protein>
    <submittedName>
        <fullName evidence="5">Uncharacterized LOC102206650</fullName>
    </submittedName>
</protein>
<comment type="similarity">
    <text evidence="1">Belongs to the tumor necrosis factor family.</text>
</comment>
<feature type="region of interest" description="Disordered" evidence="2">
    <location>
        <begin position="111"/>
        <end position="142"/>
    </location>
</feature>
<dbReference type="STRING" id="303518.ENSPNYP00000024667"/>
<proteinExistence type="inferred from homology"/>
<dbReference type="PROSITE" id="PS50049">
    <property type="entry name" value="THD_2"/>
    <property type="match status" value="1"/>
</dbReference>
<dbReference type="GO" id="GO:0006955">
    <property type="term" value="P:immune response"/>
    <property type="evidence" value="ECO:0007669"/>
    <property type="project" value="InterPro"/>
</dbReference>
<dbReference type="AlphaFoldDB" id="A0A3B4GNI0"/>
<organism evidence="5">
    <name type="scientific">Pundamilia nyererei</name>
    <dbReference type="NCBI Taxonomy" id="303518"/>
    <lineage>
        <taxon>Eukaryota</taxon>
        <taxon>Metazoa</taxon>
        <taxon>Chordata</taxon>
        <taxon>Craniata</taxon>
        <taxon>Vertebrata</taxon>
        <taxon>Euteleostomi</taxon>
        <taxon>Actinopterygii</taxon>
        <taxon>Neopterygii</taxon>
        <taxon>Teleostei</taxon>
        <taxon>Neoteleostei</taxon>
        <taxon>Acanthomorphata</taxon>
        <taxon>Ovalentaria</taxon>
        <taxon>Cichlomorphae</taxon>
        <taxon>Cichliformes</taxon>
        <taxon>Cichlidae</taxon>
        <taxon>African cichlids</taxon>
        <taxon>Pseudocrenilabrinae</taxon>
        <taxon>Haplochromini</taxon>
        <taxon>Pundamilia</taxon>
    </lineage>
</organism>
<dbReference type="SUPFAM" id="SSF49842">
    <property type="entry name" value="TNF-like"/>
    <property type="match status" value="1"/>
</dbReference>
<dbReference type="InterPro" id="IPR008983">
    <property type="entry name" value="Tumour_necrosis_fac-like_dom"/>
</dbReference>
<evidence type="ECO:0000256" key="2">
    <source>
        <dbReference type="SAM" id="MobiDB-lite"/>
    </source>
</evidence>
<dbReference type="GeneTree" id="ENSGT00940000171828"/>
<sequence>MRRPWEGPRDEQFCLLVGLVGATGAFLKRAGEAYDGKGEKSASDRDALKGPSLVGCKSTRIPKKDFSSLRMEDQPRSSYRHLLLQAWCCLLTVAMVIMAVHLATMNQKPAEVGVPTPETINSTHSGRIQRQTQEPFKSGSSHPFIQISHHNGRPSEDSVSKQNRNKTLTLFGTSIIVQENGIYFFYAQATFREDSRERRVLVERTGFHDKKTKTLAKGIYPASSENSVWLAKIVKLRPLDSVSINITGEILNDDTYWGVIKLQ</sequence>
<evidence type="ECO:0000313" key="5">
    <source>
        <dbReference type="Ensembl" id="ENSPNYP00000024667.1"/>
    </source>
</evidence>
<accession>A0A3B4GNI0</accession>
<dbReference type="GO" id="GO:0016020">
    <property type="term" value="C:membrane"/>
    <property type="evidence" value="ECO:0007669"/>
    <property type="project" value="InterPro"/>
</dbReference>
<feature type="transmembrane region" description="Helical" evidence="3">
    <location>
        <begin position="82"/>
        <end position="103"/>
    </location>
</feature>
<keyword evidence="3" id="KW-1133">Transmembrane helix</keyword>
<dbReference type="GO" id="GO:0005164">
    <property type="term" value="F:tumor necrosis factor receptor binding"/>
    <property type="evidence" value="ECO:0007669"/>
    <property type="project" value="InterPro"/>
</dbReference>
<keyword evidence="3" id="KW-0472">Membrane</keyword>